<dbReference type="EMBL" id="JARKIF010000019">
    <property type="protein sequence ID" value="KAJ7618553.1"/>
    <property type="molecule type" value="Genomic_DNA"/>
</dbReference>
<name>A0AAD7BEQ5_9AGAR</name>
<protein>
    <submittedName>
        <fullName evidence="2">Uncharacterized protein</fullName>
    </submittedName>
</protein>
<organism evidence="2 3">
    <name type="scientific">Roridomyces roridus</name>
    <dbReference type="NCBI Taxonomy" id="1738132"/>
    <lineage>
        <taxon>Eukaryota</taxon>
        <taxon>Fungi</taxon>
        <taxon>Dikarya</taxon>
        <taxon>Basidiomycota</taxon>
        <taxon>Agaricomycotina</taxon>
        <taxon>Agaricomycetes</taxon>
        <taxon>Agaricomycetidae</taxon>
        <taxon>Agaricales</taxon>
        <taxon>Marasmiineae</taxon>
        <taxon>Mycenaceae</taxon>
        <taxon>Roridomyces</taxon>
    </lineage>
</organism>
<dbReference type="Proteomes" id="UP001221142">
    <property type="component" value="Unassembled WGS sequence"/>
</dbReference>
<gene>
    <name evidence="2" type="ORF">FB45DRAFT_931900</name>
</gene>
<sequence length="80" mass="8767">MAAPVASLLTLRTSSGRLVVCRKPILNRVVLQKQRGMTGGHTADVDTSNTLFGLEAQCDRPGASERDEPKNSKWKKKLTM</sequence>
<feature type="compositionally biased region" description="Basic and acidic residues" evidence="1">
    <location>
        <begin position="62"/>
        <end position="71"/>
    </location>
</feature>
<dbReference type="AlphaFoldDB" id="A0AAD7BEQ5"/>
<accession>A0AAD7BEQ5</accession>
<comment type="caution">
    <text evidence="2">The sequence shown here is derived from an EMBL/GenBank/DDBJ whole genome shotgun (WGS) entry which is preliminary data.</text>
</comment>
<feature type="region of interest" description="Disordered" evidence="1">
    <location>
        <begin position="58"/>
        <end position="80"/>
    </location>
</feature>
<keyword evidence="3" id="KW-1185">Reference proteome</keyword>
<reference evidence="2" key="1">
    <citation type="submission" date="2023-03" db="EMBL/GenBank/DDBJ databases">
        <title>Massive genome expansion in bonnet fungi (Mycena s.s.) driven by repeated elements and novel gene families across ecological guilds.</title>
        <authorList>
            <consortium name="Lawrence Berkeley National Laboratory"/>
            <person name="Harder C.B."/>
            <person name="Miyauchi S."/>
            <person name="Viragh M."/>
            <person name="Kuo A."/>
            <person name="Thoen E."/>
            <person name="Andreopoulos B."/>
            <person name="Lu D."/>
            <person name="Skrede I."/>
            <person name="Drula E."/>
            <person name="Henrissat B."/>
            <person name="Morin E."/>
            <person name="Kohler A."/>
            <person name="Barry K."/>
            <person name="LaButti K."/>
            <person name="Morin E."/>
            <person name="Salamov A."/>
            <person name="Lipzen A."/>
            <person name="Mereny Z."/>
            <person name="Hegedus B."/>
            <person name="Baldrian P."/>
            <person name="Stursova M."/>
            <person name="Weitz H."/>
            <person name="Taylor A."/>
            <person name="Grigoriev I.V."/>
            <person name="Nagy L.G."/>
            <person name="Martin F."/>
            <person name="Kauserud H."/>
        </authorList>
    </citation>
    <scope>NUCLEOTIDE SEQUENCE</scope>
    <source>
        <strain evidence="2">9284</strain>
    </source>
</reference>
<evidence type="ECO:0000256" key="1">
    <source>
        <dbReference type="SAM" id="MobiDB-lite"/>
    </source>
</evidence>
<proteinExistence type="predicted"/>
<evidence type="ECO:0000313" key="2">
    <source>
        <dbReference type="EMBL" id="KAJ7618553.1"/>
    </source>
</evidence>
<evidence type="ECO:0000313" key="3">
    <source>
        <dbReference type="Proteomes" id="UP001221142"/>
    </source>
</evidence>